<gene>
    <name evidence="2" type="ORF">ARMOST_09783</name>
</gene>
<keyword evidence="3" id="KW-1185">Reference proteome</keyword>
<dbReference type="OrthoDB" id="2654423at2759"/>
<proteinExistence type="predicted"/>
<protein>
    <submittedName>
        <fullName evidence="2">Uncharacterized protein</fullName>
    </submittedName>
</protein>
<dbReference type="AlphaFoldDB" id="A0A284RCF5"/>
<sequence>MVPRHVLQKEEECRVAHRDSSRRSYQKHRNVINQRRRETYHAEKPQRKAQSCLEPLIRRAARNIDIEVNAGETHTQVGFRRSSELAEVLNQLERLRRRFDMLTENSPRRFVSKVYHSYVDTIGPTRLKGDRRVIEKALTRLSPIEKLGYGYEHIVLNTAGVGKEMERVYNILEPIHQLIFWLEDLLCETMNGPEELQARYNSKDIAFCSDDI</sequence>
<evidence type="ECO:0000313" key="3">
    <source>
        <dbReference type="Proteomes" id="UP000219338"/>
    </source>
</evidence>
<name>A0A284RCF5_ARMOS</name>
<reference evidence="3" key="1">
    <citation type="journal article" date="2017" name="Nat. Ecol. Evol.">
        <title>Genome expansion and lineage-specific genetic innovations in the forest pathogenic fungi Armillaria.</title>
        <authorList>
            <person name="Sipos G."/>
            <person name="Prasanna A.N."/>
            <person name="Walter M.C."/>
            <person name="O'Connor E."/>
            <person name="Balint B."/>
            <person name="Krizsan K."/>
            <person name="Kiss B."/>
            <person name="Hess J."/>
            <person name="Varga T."/>
            <person name="Slot J."/>
            <person name="Riley R."/>
            <person name="Boka B."/>
            <person name="Rigling D."/>
            <person name="Barry K."/>
            <person name="Lee J."/>
            <person name="Mihaltcheva S."/>
            <person name="LaButti K."/>
            <person name="Lipzen A."/>
            <person name="Waldron R."/>
            <person name="Moloney N.M."/>
            <person name="Sperisen C."/>
            <person name="Kredics L."/>
            <person name="Vagvoelgyi C."/>
            <person name="Patrignani A."/>
            <person name="Fitzpatrick D."/>
            <person name="Nagy I."/>
            <person name="Doyle S."/>
            <person name="Anderson J.B."/>
            <person name="Grigoriev I.V."/>
            <person name="Gueldener U."/>
            <person name="Muensterkoetter M."/>
            <person name="Nagy L.G."/>
        </authorList>
    </citation>
    <scope>NUCLEOTIDE SEQUENCE [LARGE SCALE GENOMIC DNA]</scope>
    <source>
        <strain evidence="3">C18/9</strain>
    </source>
</reference>
<feature type="compositionally biased region" description="Basic and acidic residues" evidence="1">
    <location>
        <begin position="7"/>
        <end position="22"/>
    </location>
</feature>
<accession>A0A284RCF5</accession>
<organism evidence="2 3">
    <name type="scientific">Armillaria ostoyae</name>
    <name type="common">Armillaria root rot fungus</name>
    <dbReference type="NCBI Taxonomy" id="47428"/>
    <lineage>
        <taxon>Eukaryota</taxon>
        <taxon>Fungi</taxon>
        <taxon>Dikarya</taxon>
        <taxon>Basidiomycota</taxon>
        <taxon>Agaricomycotina</taxon>
        <taxon>Agaricomycetes</taxon>
        <taxon>Agaricomycetidae</taxon>
        <taxon>Agaricales</taxon>
        <taxon>Marasmiineae</taxon>
        <taxon>Physalacriaceae</taxon>
        <taxon>Armillaria</taxon>
    </lineage>
</organism>
<feature type="region of interest" description="Disordered" evidence="1">
    <location>
        <begin position="1"/>
        <end position="28"/>
    </location>
</feature>
<dbReference type="OMA" id="MERVYNI"/>
<evidence type="ECO:0000256" key="1">
    <source>
        <dbReference type="SAM" id="MobiDB-lite"/>
    </source>
</evidence>
<dbReference type="EMBL" id="FUEG01000007">
    <property type="protein sequence ID" value="SJL06446.1"/>
    <property type="molecule type" value="Genomic_DNA"/>
</dbReference>
<dbReference type="Proteomes" id="UP000219338">
    <property type="component" value="Unassembled WGS sequence"/>
</dbReference>
<evidence type="ECO:0000313" key="2">
    <source>
        <dbReference type="EMBL" id="SJL06446.1"/>
    </source>
</evidence>